<organism evidence="1 2">
    <name type="scientific">Aspergillus cavernicola</name>
    <dbReference type="NCBI Taxonomy" id="176166"/>
    <lineage>
        <taxon>Eukaryota</taxon>
        <taxon>Fungi</taxon>
        <taxon>Dikarya</taxon>
        <taxon>Ascomycota</taxon>
        <taxon>Pezizomycotina</taxon>
        <taxon>Eurotiomycetes</taxon>
        <taxon>Eurotiomycetidae</taxon>
        <taxon>Eurotiales</taxon>
        <taxon>Aspergillaceae</taxon>
        <taxon>Aspergillus</taxon>
        <taxon>Aspergillus subgen. Nidulantes</taxon>
    </lineage>
</organism>
<comment type="caution">
    <text evidence="1">The sequence shown here is derived from an EMBL/GenBank/DDBJ whole genome shotgun (WGS) entry which is preliminary data.</text>
</comment>
<proteinExistence type="predicted"/>
<evidence type="ECO:0000313" key="2">
    <source>
        <dbReference type="Proteomes" id="UP001610335"/>
    </source>
</evidence>
<accession>A0ABR4HSW2</accession>
<protein>
    <submittedName>
        <fullName evidence="1">Uncharacterized protein</fullName>
    </submittedName>
</protein>
<evidence type="ECO:0000313" key="1">
    <source>
        <dbReference type="EMBL" id="KAL2818462.1"/>
    </source>
</evidence>
<name>A0ABR4HSW2_9EURO</name>
<dbReference type="Proteomes" id="UP001610335">
    <property type="component" value="Unassembled WGS sequence"/>
</dbReference>
<gene>
    <name evidence="1" type="ORF">BDW59DRAFT_152149</name>
</gene>
<dbReference type="EMBL" id="JBFXLS010000084">
    <property type="protein sequence ID" value="KAL2818462.1"/>
    <property type="molecule type" value="Genomic_DNA"/>
</dbReference>
<sequence>MIHVNDYTIPLIIPAPCPLEQDHGLLTTCGFFKPTLNRRVQQLHFLYLDISDLSSGYIFMFAHFSFLCLL</sequence>
<keyword evidence="2" id="KW-1185">Reference proteome</keyword>
<reference evidence="1 2" key="1">
    <citation type="submission" date="2024-07" db="EMBL/GenBank/DDBJ databases">
        <title>Section-level genome sequencing and comparative genomics of Aspergillus sections Usti and Cavernicolus.</title>
        <authorList>
            <consortium name="Lawrence Berkeley National Laboratory"/>
            <person name="Nybo J.L."/>
            <person name="Vesth T.C."/>
            <person name="Theobald S."/>
            <person name="Frisvad J.C."/>
            <person name="Larsen T.O."/>
            <person name="Kjaerboelling I."/>
            <person name="Rothschild-Mancinelli K."/>
            <person name="Lyhne E.K."/>
            <person name="Kogle M.E."/>
            <person name="Barry K."/>
            <person name="Clum A."/>
            <person name="Na H."/>
            <person name="Ledsgaard L."/>
            <person name="Lin J."/>
            <person name="Lipzen A."/>
            <person name="Kuo A."/>
            <person name="Riley R."/>
            <person name="Mondo S."/>
            <person name="LaButti K."/>
            <person name="Haridas S."/>
            <person name="Pangalinan J."/>
            <person name="Salamov A.A."/>
            <person name="Simmons B.A."/>
            <person name="Magnuson J.K."/>
            <person name="Chen J."/>
            <person name="Drula E."/>
            <person name="Henrissat B."/>
            <person name="Wiebenga A."/>
            <person name="Lubbers R.J."/>
            <person name="Gomes A.C."/>
            <person name="Makela M.R."/>
            <person name="Stajich J."/>
            <person name="Grigoriev I.V."/>
            <person name="Mortensen U.H."/>
            <person name="De vries R.P."/>
            <person name="Baker S.E."/>
            <person name="Andersen M.R."/>
        </authorList>
    </citation>
    <scope>NUCLEOTIDE SEQUENCE [LARGE SCALE GENOMIC DNA]</scope>
    <source>
        <strain evidence="1 2">CBS 600.67</strain>
    </source>
</reference>